<keyword evidence="2" id="KW-1185">Reference proteome</keyword>
<dbReference type="EMBL" id="AQFM01000041">
    <property type="protein sequence ID" value="EOR05456.1"/>
    <property type="molecule type" value="Genomic_DNA"/>
</dbReference>
<dbReference type="Proteomes" id="UP000016201">
    <property type="component" value="Unassembled WGS sequence"/>
</dbReference>
<proteinExistence type="predicted"/>
<organism evidence="1 2">
    <name type="scientific">Acinetobacter tandoii DSM 14970 = CIP 107469</name>
    <dbReference type="NCBI Taxonomy" id="1120927"/>
    <lineage>
        <taxon>Bacteria</taxon>
        <taxon>Pseudomonadati</taxon>
        <taxon>Pseudomonadota</taxon>
        <taxon>Gammaproteobacteria</taxon>
        <taxon>Moraxellales</taxon>
        <taxon>Moraxellaceae</taxon>
        <taxon>Acinetobacter</taxon>
    </lineage>
</organism>
<sequence>MKKQIWIVIILIGLIISIIAANFEKKYDTEININLDESISKENLKIIVNTYSYLLDGYEPSRYVGETNTYFFLYKNSNLQDYKKTKINEYSDYYIYAKYGNKYAKMKYTNSLVMGGDITKINIFLNKFNNINYLSTSGVNSSPEAVAKNSFKDIDAFKNNKHDMKMLSYLDKP</sequence>
<name>R9AZ90_9GAMM</name>
<gene>
    <name evidence="1" type="ORF">I593_03066</name>
</gene>
<reference evidence="1 2" key="1">
    <citation type="submission" date="2013-03" db="EMBL/GenBank/DDBJ databases">
        <title>The Genome Sequence of Acinetobacter tandoii CIP 107469.</title>
        <authorList>
            <consortium name="The Broad Institute Genome Sequencing Platform"/>
            <consortium name="The Broad Institute Genome Sequencing Center for Infectious Disease"/>
            <person name="Cerqueira G."/>
            <person name="Feldgarden M."/>
            <person name="Courvalin P."/>
            <person name="Perichon B."/>
            <person name="Grillot-Courvalin C."/>
            <person name="Clermont D."/>
            <person name="Rocha E."/>
            <person name="Yoon E.-J."/>
            <person name="Nemec A."/>
            <person name="Walker B."/>
            <person name="Young S.K."/>
            <person name="Zeng Q."/>
            <person name="Gargeya S."/>
            <person name="Fitzgerald M."/>
            <person name="Haas B."/>
            <person name="Abouelleil A."/>
            <person name="Alvarado L."/>
            <person name="Arachchi H.M."/>
            <person name="Berlin A.M."/>
            <person name="Chapman S.B."/>
            <person name="Dewar J."/>
            <person name="Goldberg J."/>
            <person name="Griggs A."/>
            <person name="Gujja S."/>
            <person name="Hansen M."/>
            <person name="Howarth C."/>
            <person name="Imamovic A."/>
            <person name="Larimer J."/>
            <person name="McCowan C."/>
            <person name="Murphy C."/>
            <person name="Neiman D."/>
            <person name="Pearson M."/>
            <person name="Priest M."/>
            <person name="Roberts A."/>
            <person name="Saif S."/>
            <person name="Shea T."/>
            <person name="Sisk P."/>
            <person name="Sykes S."/>
            <person name="Wortman J."/>
            <person name="Nusbaum C."/>
            <person name="Birren B."/>
        </authorList>
    </citation>
    <scope>NUCLEOTIDE SEQUENCE [LARGE SCALE GENOMIC DNA]</scope>
    <source>
        <strain evidence="1 2">CIP 107469</strain>
    </source>
</reference>
<accession>R9AZ90</accession>
<comment type="caution">
    <text evidence="1">The sequence shown here is derived from an EMBL/GenBank/DDBJ whole genome shotgun (WGS) entry which is preliminary data.</text>
</comment>
<evidence type="ECO:0000313" key="1">
    <source>
        <dbReference type="EMBL" id="EOR05456.1"/>
    </source>
</evidence>
<evidence type="ECO:0008006" key="3">
    <source>
        <dbReference type="Google" id="ProtNLM"/>
    </source>
</evidence>
<evidence type="ECO:0000313" key="2">
    <source>
        <dbReference type="Proteomes" id="UP000016201"/>
    </source>
</evidence>
<protein>
    <recommendedName>
        <fullName evidence="3">DUF4825 domain-containing protein</fullName>
    </recommendedName>
</protein>
<dbReference type="RefSeq" id="WP_016168086.1">
    <property type="nucleotide sequence ID" value="NZ_JHZG01000030.1"/>
</dbReference>
<dbReference type="PATRIC" id="fig|1120927.3.peg.2987"/>
<dbReference type="AlphaFoldDB" id="R9AZ90"/>